<keyword evidence="4" id="KW-0067">ATP-binding</keyword>
<feature type="repeat" description="TPR" evidence="3">
    <location>
        <begin position="346"/>
        <end position="379"/>
    </location>
</feature>
<dbReference type="InterPro" id="IPR001245">
    <property type="entry name" value="Ser-Thr/Tyr_kinase_cat_dom"/>
</dbReference>
<dbReference type="SUPFAM" id="SSF56112">
    <property type="entry name" value="Protein kinase-like (PK-like)"/>
    <property type="match status" value="1"/>
</dbReference>
<evidence type="ECO:0000313" key="7">
    <source>
        <dbReference type="Proteomes" id="UP000439903"/>
    </source>
</evidence>
<feature type="repeat" description="TPR" evidence="3">
    <location>
        <begin position="380"/>
        <end position="413"/>
    </location>
</feature>
<dbReference type="Pfam" id="PF07714">
    <property type="entry name" value="PK_Tyr_Ser-Thr"/>
    <property type="match status" value="1"/>
</dbReference>
<reference evidence="6 7" key="1">
    <citation type="journal article" date="2019" name="Environ. Microbiol.">
        <title>At the nexus of three kingdoms: the genome of the mycorrhizal fungus Gigaspora margarita provides insights into plant, endobacterial and fungal interactions.</title>
        <authorList>
            <person name="Venice F."/>
            <person name="Ghignone S."/>
            <person name="Salvioli di Fossalunga A."/>
            <person name="Amselem J."/>
            <person name="Novero M."/>
            <person name="Xianan X."/>
            <person name="Sedzielewska Toro K."/>
            <person name="Morin E."/>
            <person name="Lipzen A."/>
            <person name="Grigoriev I.V."/>
            <person name="Henrissat B."/>
            <person name="Martin F.M."/>
            <person name="Bonfante P."/>
        </authorList>
    </citation>
    <scope>NUCLEOTIDE SEQUENCE [LARGE SCALE GENOMIC DNA]</scope>
    <source>
        <strain evidence="6 7">BEG34</strain>
    </source>
</reference>
<dbReference type="PRINTS" id="PR00109">
    <property type="entry name" value="TYRKINASE"/>
</dbReference>
<keyword evidence="1" id="KW-0677">Repeat</keyword>
<dbReference type="InterPro" id="IPR019734">
    <property type="entry name" value="TPR_rpt"/>
</dbReference>
<dbReference type="InterPro" id="IPR017441">
    <property type="entry name" value="Protein_kinase_ATP_BS"/>
</dbReference>
<evidence type="ECO:0000256" key="2">
    <source>
        <dbReference type="ARBA" id="ARBA00022803"/>
    </source>
</evidence>
<dbReference type="Gene3D" id="1.10.510.10">
    <property type="entry name" value="Transferase(Phosphotransferase) domain 1"/>
    <property type="match status" value="1"/>
</dbReference>
<keyword evidence="2 3" id="KW-0802">TPR repeat</keyword>
<keyword evidence="6" id="KW-0418">Kinase</keyword>
<dbReference type="Proteomes" id="UP000439903">
    <property type="component" value="Unassembled WGS sequence"/>
</dbReference>
<gene>
    <name evidence="6" type="ORF">F8M41_022902</name>
</gene>
<dbReference type="InterPro" id="IPR013105">
    <property type="entry name" value="TPR_2"/>
</dbReference>
<dbReference type="SUPFAM" id="SSF48452">
    <property type="entry name" value="TPR-like"/>
    <property type="match status" value="1"/>
</dbReference>
<name>A0A8H4EHK0_GIGMA</name>
<dbReference type="PANTHER" id="PTHR44858:SF1">
    <property type="entry name" value="UDP-N-ACETYLGLUCOSAMINE--PEPTIDE N-ACETYLGLUCOSAMINYLTRANSFERASE SPINDLY-RELATED"/>
    <property type="match status" value="1"/>
</dbReference>
<dbReference type="Pfam" id="PF07719">
    <property type="entry name" value="TPR_2"/>
    <property type="match status" value="1"/>
</dbReference>
<feature type="repeat" description="TPR" evidence="3">
    <location>
        <begin position="448"/>
        <end position="481"/>
    </location>
</feature>
<dbReference type="SMART" id="SM00028">
    <property type="entry name" value="TPR"/>
    <property type="match status" value="7"/>
</dbReference>
<dbReference type="PROSITE" id="PS50005">
    <property type="entry name" value="TPR"/>
    <property type="match status" value="7"/>
</dbReference>
<dbReference type="Gene3D" id="1.25.40.10">
    <property type="entry name" value="Tetratricopeptide repeat domain"/>
    <property type="match status" value="3"/>
</dbReference>
<feature type="repeat" description="TPR" evidence="3">
    <location>
        <begin position="482"/>
        <end position="515"/>
    </location>
</feature>
<keyword evidence="6" id="KW-0808">Transferase</keyword>
<accession>A0A8H4EHK0</accession>
<dbReference type="AlphaFoldDB" id="A0A8H4EHK0"/>
<evidence type="ECO:0000256" key="4">
    <source>
        <dbReference type="PROSITE-ProRule" id="PRU10141"/>
    </source>
</evidence>
<sequence>MNPSDDLIKKYLSKEHIEFYEYSCFENVNLIGEGGYGKVYSATLKSNEITVAIKSFKNNAAIREVVKELKLHSRVDMHSNIIRLHGATKNEDKTNPNSIHYMLVLEYADSGTLRSYLHNHIEHLFWIDKVNFALQLVSAVKSLHAEDIIHRDLHSNNILVHQKCIKLTDFGISKRLGETTTSSRKFGGMIPYMDPRSFGRSRNENRNFKFDKKSDVYSVGVLMWEISSCYPPFKDDIEQHQLASLILDIKDGIRESPIEGTPPTYVKIYTDCWQYNPDSRPDIQQVFLSLECLNINDEQAMNRNAHDTNALEDHESNQKANQNSFSRDGESLVDFDKSLEIEPNNVIALTYRGLIYGMMKRYEESLADFDKSLEIEPNNADALRSRGKTYRMMKRYEESFADLNKILEIEPNNADALRIRGETYRIMSRYEKSLVDLNKSLEIEPNNADALISRGETYHIMKRYEESLADLNKSLEIEPNNADALISRGETYYMMESYEESLADLNKSLEIEPNNASALRSRGATYRMMKRYEESLADLNKSLEIEPNNADALISRGATYCFIDRYEESLADFNKALKIEPNNANALEFRNFIMTKKF</sequence>
<dbReference type="GO" id="GO:0004672">
    <property type="term" value="F:protein kinase activity"/>
    <property type="evidence" value="ECO:0007669"/>
    <property type="project" value="InterPro"/>
</dbReference>
<proteinExistence type="predicted"/>
<evidence type="ECO:0000313" key="6">
    <source>
        <dbReference type="EMBL" id="KAF0484865.1"/>
    </source>
</evidence>
<protein>
    <submittedName>
        <fullName evidence="6">Calmodulin-dependent protein kinase</fullName>
    </submittedName>
</protein>
<dbReference type="Pfam" id="PF13181">
    <property type="entry name" value="TPR_8"/>
    <property type="match status" value="2"/>
</dbReference>
<dbReference type="PROSITE" id="PS50011">
    <property type="entry name" value="PROTEIN_KINASE_DOM"/>
    <property type="match status" value="1"/>
</dbReference>
<dbReference type="InterPro" id="IPR000719">
    <property type="entry name" value="Prot_kinase_dom"/>
</dbReference>
<feature type="repeat" description="TPR" evidence="3">
    <location>
        <begin position="516"/>
        <end position="549"/>
    </location>
</feature>
<feature type="repeat" description="TPR" evidence="3">
    <location>
        <begin position="414"/>
        <end position="447"/>
    </location>
</feature>
<dbReference type="PROSITE" id="PS00107">
    <property type="entry name" value="PROTEIN_KINASE_ATP"/>
    <property type="match status" value="1"/>
</dbReference>
<feature type="repeat" description="TPR" evidence="3">
    <location>
        <begin position="550"/>
        <end position="583"/>
    </location>
</feature>
<dbReference type="Pfam" id="PF13414">
    <property type="entry name" value="TPR_11"/>
    <property type="match status" value="1"/>
</dbReference>
<dbReference type="InterPro" id="IPR050498">
    <property type="entry name" value="Ycf3"/>
</dbReference>
<evidence type="ECO:0000259" key="5">
    <source>
        <dbReference type="PROSITE" id="PS50011"/>
    </source>
</evidence>
<feature type="binding site" evidence="4">
    <location>
        <position position="54"/>
    </location>
    <ligand>
        <name>ATP</name>
        <dbReference type="ChEBI" id="CHEBI:30616"/>
    </ligand>
</feature>
<organism evidence="6 7">
    <name type="scientific">Gigaspora margarita</name>
    <dbReference type="NCBI Taxonomy" id="4874"/>
    <lineage>
        <taxon>Eukaryota</taxon>
        <taxon>Fungi</taxon>
        <taxon>Fungi incertae sedis</taxon>
        <taxon>Mucoromycota</taxon>
        <taxon>Glomeromycotina</taxon>
        <taxon>Glomeromycetes</taxon>
        <taxon>Diversisporales</taxon>
        <taxon>Gigasporaceae</taxon>
        <taxon>Gigaspora</taxon>
    </lineage>
</organism>
<dbReference type="InterPro" id="IPR011990">
    <property type="entry name" value="TPR-like_helical_dom_sf"/>
</dbReference>
<dbReference type="OrthoDB" id="10248520at2759"/>
<feature type="domain" description="Protein kinase" evidence="5">
    <location>
        <begin position="25"/>
        <end position="293"/>
    </location>
</feature>
<dbReference type="GO" id="GO:0005524">
    <property type="term" value="F:ATP binding"/>
    <property type="evidence" value="ECO:0007669"/>
    <property type="project" value="UniProtKB-UniRule"/>
</dbReference>
<evidence type="ECO:0000256" key="1">
    <source>
        <dbReference type="ARBA" id="ARBA00022737"/>
    </source>
</evidence>
<dbReference type="Pfam" id="PF00515">
    <property type="entry name" value="TPR_1"/>
    <property type="match status" value="1"/>
</dbReference>
<dbReference type="InterPro" id="IPR011009">
    <property type="entry name" value="Kinase-like_dom_sf"/>
</dbReference>
<comment type="caution">
    <text evidence="6">The sequence shown here is derived from an EMBL/GenBank/DDBJ whole genome shotgun (WGS) entry which is preliminary data.</text>
</comment>
<evidence type="ECO:0000256" key="3">
    <source>
        <dbReference type="PROSITE-ProRule" id="PRU00339"/>
    </source>
</evidence>
<dbReference type="PANTHER" id="PTHR44858">
    <property type="entry name" value="TETRATRICOPEPTIDE REPEAT PROTEIN 6"/>
    <property type="match status" value="1"/>
</dbReference>
<dbReference type="EMBL" id="WTPW01000727">
    <property type="protein sequence ID" value="KAF0484865.1"/>
    <property type="molecule type" value="Genomic_DNA"/>
</dbReference>
<keyword evidence="7" id="KW-1185">Reference proteome</keyword>
<dbReference type="PROSITE" id="PS50293">
    <property type="entry name" value="TPR_REGION"/>
    <property type="match status" value="3"/>
</dbReference>
<keyword evidence="4" id="KW-0547">Nucleotide-binding</keyword>